<dbReference type="AlphaFoldDB" id="A0A6S6YJH5"/>
<dbReference type="Proteomes" id="UP000494108">
    <property type="component" value="Unassembled WGS sequence"/>
</dbReference>
<dbReference type="InterPro" id="IPR043604">
    <property type="entry name" value="DUF883_N"/>
</dbReference>
<comment type="similarity">
    <text evidence="2">Belongs to the ElaB/YgaM/YqjD family.</text>
</comment>
<evidence type="ECO:0000256" key="6">
    <source>
        <dbReference type="ARBA" id="ARBA00022989"/>
    </source>
</evidence>
<keyword evidence="6" id="KW-1133">Transmembrane helix</keyword>
<feature type="coiled-coil region" evidence="8">
    <location>
        <begin position="40"/>
        <end position="67"/>
    </location>
</feature>
<evidence type="ECO:0000256" key="3">
    <source>
        <dbReference type="ARBA" id="ARBA00022475"/>
    </source>
</evidence>
<name>A0A6S6YJH5_9BURK</name>
<comment type="subcellular location">
    <subcellularLocation>
        <location evidence="1">Cell inner membrane</location>
        <topology evidence="1">Single-pass membrane protein</topology>
    </subcellularLocation>
</comment>
<keyword evidence="12" id="KW-1185">Reference proteome</keyword>
<proteinExistence type="inferred from homology"/>
<dbReference type="PANTHER" id="PTHR35893:SF3">
    <property type="entry name" value="INNER MEMBRANE PROTEIN"/>
    <property type="match status" value="1"/>
</dbReference>
<dbReference type="Pfam" id="PF19029">
    <property type="entry name" value="DUF883_C"/>
    <property type="match status" value="1"/>
</dbReference>
<gene>
    <name evidence="11" type="ORF">LMG3431_00632</name>
</gene>
<feature type="domain" description="DUF883" evidence="10">
    <location>
        <begin position="79"/>
        <end position="103"/>
    </location>
</feature>
<dbReference type="GO" id="GO:0005886">
    <property type="term" value="C:plasma membrane"/>
    <property type="evidence" value="ECO:0007669"/>
    <property type="project" value="UniProtKB-SubCell"/>
</dbReference>
<dbReference type="EMBL" id="CADIJX010000001">
    <property type="protein sequence ID" value="CAB3627957.1"/>
    <property type="molecule type" value="Genomic_DNA"/>
</dbReference>
<dbReference type="InterPro" id="IPR010279">
    <property type="entry name" value="YqjD/ElaB"/>
</dbReference>
<keyword evidence="4" id="KW-0997">Cell inner membrane</keyword>
<evidence type="ECO:0000313" key="11">
    <source>
        <dbReference type="EMBL" id="CAB3627957.1"/>
    </source>
</evidence>
<keyword evidence="3" id="KW-1003">Cell membrane</keyword>
<organism evidence="11 12">
    <name type="scientific">Achromobacter pestifer</name>
    <dbReference type="NCBI Taxonomy" id="1353889"/>
    <lineage>
        <taxon>Bacteria</taxon>
        <taxon>Pseudomonadati</taxon>
        <taxon>Pseudomonadota</taxon>
        <taxon>Betaproteobacteria</taxon>
        <taxon>Burkholderiales</taxon>
        <taxon>Alcaligenaceae</taxon>
        <taxon>Achromobacter</taxon>
    </lineage>
</organism>
<evidence type="ECO:0000259" key="10">
    <source>
        <dbReference type="Pfam" id="PF19029"/>
    </source>
</evidence>
<evidence type="ECO:0000259" key="9">
    <source>
        <dbReference type="Pfam" id="PF05957"/>
    </source>
</evidence>
<sequence>MSTHRRLRDLFRSEEETRGTMRDLISGTEGLLRSTASYSGSEIEAARDRLKQQLDVAREQARSWRRQAAGRARQVSAATDGYVHENAWKSIAGAAVVGILAGVCLMSDHWRR</sequence>
<keyword evidence="5" id="KW-0812">Transmembrane</keyword>
<reference evidence="11 12" key="1">
    <citation type="submission" date="2020-04" db="EMBL/GenBank/DDBJ databases">
        <authorList>
            <person name="De Canck E."/>
        </authorList>
    </citation>
    <scope>NUCLEOTIDE SEQUENCE [LARGE SCALE GENOMIC DNA]</scope>
    <source>
        <strain evidence="11 12">LMG 3431</strain>
    </source>
</reference>
<evidence type="ECO:0000256" key="1">
    <source>
        <dbReference type="ARBA" id="ARBA00004377"/>
    </source>
</evidence>
<dbReference type="PANTHER" id="PTHR35893">
    <property type="entry name" value="INNER MEMBRANE PROTEIN-RELATED"/>
    <property type="match status" value="1"/>
</dbReference>
<evidence type="ECO:0000256" key="7">
    <source>
        <dbReference type="ARBA" id="ARBA00023136"/>
    </source>
</evidence>
<dbReference type="GO" id="GO:0043022">
    <property type="term" value="F:ribosome binding"/>
    <property type="evidence" value="ECO:0007669"/>
    <property type="project" value="InterPro"/>
</dbReference>
<evidence type="ECO:0000313" key="12">
    <source>
        <dbReference type="Proteomes" id="UP000494108"/>
    </source>
</evidence>
<evidence type="ECO:0000256" key="2">
    <source>
        <dbReference type="ARBA" id="ARBA00010423"/>
    </source>
</evidence>
<dbReference type="Pfam" id="PF05957">
    <property type="entry name" value="DUF883"/>
    <property type="match status" value="1"/>
</dbReference>
<evidence type="ECO:0008006" key="13">
    <source>
        <dbReference type="Google" id="ProtNLM"/>
    </source>
</evidence>
<evidence type="ECO:0000256" key="8">
    <source>
        <dbReference type="SAM" id="Coils"/>
    </source>
</evidence>
<protein>
    <recommendedName>
        <fullName evidence="13">DUF883 domain-containing protein</fullName>
    </recommendedName>
</protein>
<accession>A0A6S6YJH5</accession>
<keyword evidence="8" id="KW-0175">Coiled coil</keyword>
<evidence type="ECO:0000256" key="4">
    <source>
        <dbReference type="ARBA" id="ARBA00022519"/>
    </source>
</evidence>
<keyword evidence="7" id="KW-0472">Membrane</keyword>
<evidence type="ECO:0000256" key="5">
    <source>
        <dbReference type="ARBA" id="ARBA00022692"/>
    </source>
</evidence>
<feature type="domain" description="DUF883" evidence="9">
    <location>
        <begin position="21"/>
        <end position="62"/>
    </location>
</feature>
<dbReference type="InterPro" id="IPR043605">
    <property type="entry name" value="DUF883_C"/>
</dbReference>
<dbReference type="RefSeq" id="WP_175172958.1">
    <property type="nucleotide sequence ID" value="NZ_CADIJX010000001.1"/>
</dbReference>